<dbReference type="Gene3D" id="1.10.1040.10">
    <property type="entry name" value="N-(1-d-carboxylethyl)-l-norvaline Dehydrogenase, domain 2"/>
    <property type="match status" value="1"/>
</dbReference>
<dbReference type="InterPro" id="IPR029154">
    <property type="entry name" value="HIBADH-like_NADP-bd"/>
</dbReference>
<evidence type="ECO:0000313" key="6">
    <source>
        <dbReference type="EMBL" id="ORX86888.1"/>
    </source>
</evidence>
<dbReference type="GO" id="GO:0051287">
    <property type="term" value="F:NAD binding"/>
    <property type="evidence" value="ECO:0007669"/>
    <property type="project" value="InterPro"/>
</dbReference>
<dbReference type="InterPro" id="IPR013328">
    <property type="entry name" value="6PGD_dom2"/>
</dbReference>
<dbReference type="STRING" id="1754192.A0A1Y1XMB7"/>
<keyword evidence="1" id="KW-0560">Oxidoreductase</keyword>
<dbReference type="PANTHER" id="PTHR43060">
    <property type="entry name" value="3-HYDROXYISOBUTYRATE DEHYDROGENASE-LIKE 1, MITOCHONDRIAL-RELATED"/>
    <property type="match status" value="1"/>
</dbReference>
<proteinExistence type="predicted"/>
<feature type="domain" description="6-phosphogluconate dehydrogenase NADP-binding" evidence="4">
    <location>
        <begin position="33"/>
        <end position="193"/>
    </location>
</feature>
<dbReference type="GO" id="GO:0050661">
    <property type="term" value="F:NADP binding"/>
    <property type="evidence" value="ECO:0007669"/>
    <property type="project" value="InterPro"/>
</dbReference>
<feature type="domain" description="3-hydroxyisobutyrate dehydrogenase-like NAD-binding" evidence="5">
    <location>
        <begin position="196"/>
        <end position="313"/>
    </location>
</feature>
<evidence type="ECO:0000256" key="3">
    <source>
        <dbReference type="PIRSR" id="PIRSR000103-1"/>
    </source>
</evidence>
<name>A0A1Y1XMB7_9FUNG</name>
<dbReference type="AlphaFoldDB" id="A0A1Y1XMB7"/>
<dbReference type="OrthoDB" id="435038at2759"/>
<comment type="caution">
    <text evidence="6">The sequence shown here is derived from an EMBL/GenBank/DDBJ whole genome shotgun (WGS) entry which is preliminary data.</text>
</comment>
<reference evidence="6 7" key="1">
    <citation type="submission" date="2016-08" db="EMBL/GenBank/DDBJ databases">
        <title>A Parts List for Fungal Cellulosomes Revealed by Comparative Genomics.</title>
        <authorList>
            <consortium name="DOE Joint Genome Institute"/>
            <person name="Haitjema C.H."/>
            <person name="Gilmore S.P."/>
            <person name="Henske J.K."/>
            <person name="Solomon K.V."/>
            <person name="De Groot R."/>
            <person name="Kuo A."/>
            <person name="Mondo S.J."/>
            <person name="Salamov A.A."/>
            <person name="Labutti K."/>
            <person name="Zhao Z."/>
            <person name="Chiniquy J."/>
            <person name="Barry K."/>
            <person name="Brewer H.M."/>
            <person name="Purvine S.O."/>
            <person name="Wright A.T."/>
            <person name="Boxma B."/>
            <person name="Van Alen T."/>
            <person name="Hackstein J.H."/>
            <person name="Baker S.E."/>
            <person name="Grigoriev I.V."/>
            <person name="O'Malley M.A."/>
        </authorList>
    </citation>
    <scope>NUCLEOTIDE SEQUENCE [LARGE SCALE GENOMIC DNA]</scope>
    <source>
        <strain evidence="6 7">S4</strain>
    </source>
</reference>
<dbReference type="SUPFAM" id="SSF48179">
    <property type="entry name" value="6-phosphogluconate dehydrogenase C-terminal domain-like"/>
    <property type="match status" value="1"/>
</dbReference>
<evidence type="ECO:0000259" key="5">
    <source>
        <dbReference type="Pfam" id="PF14833"/>
    </source>
</evidence>
<dbReference type="Gene3D" id="3.40.50.720">
    <property type="entry name" value="NAD(P)-binding Rossmann-like Domain"/>
    <property type="match status" value="1"/>
</dbReference>
<evidence type="ECO:0000313" key="7">
    <source>
        <dbReference type="Proteomes" id="UP000193944"/>
    </source>
</evidence>
<dbReference type="EMBL" id="MCFG01000015">
    <property type="protein sequence ID" value="ORX86888.1"/>
    <property type="molecule type" value="Genomic_DNA"/>
</dbReference>
<sequence>MDDFYDINGEKELPDELKNILSTVFPLVRNEVKIGWIGIGKIGNILASTVLSDGYESMYIYNRDVKKTEYLQEWGANLAENIKMVAEKVHIIFVSVGTSSDVNDVFYGKNGLIENLRVGTVIVDMTTGSPTLAKKIYNDCLQKKCFFLDAPIIGNEETVKMKKASIVVGGNREVFKGMLPIFYILSNSVNYCGPSGFGQNTKLSNQIIVSLNMIGIVESLLYAYKSGLDINITIHALTTGTGSSWCFSNYTNKIADRDFKGGLYVKYFVNDLETVLNESFKLGISLPGLSLANQLYLALKAQGNECKGIQSLILALESLNNTKIEKKVIKKTDIATSLM</sequence>
<dbReference type="PANTHER" id="PTHR43060:SF15">
    <property type="entry name" value="3-HYDROXYISOBUTYRATE DEHYDROGENASE-LIKE 1, MITOCHONDRIAL-RELATED"/>
    <property type="match status" value="1"/>
</dbReference>
<dbReference type="GO" id="GO:0016491">
    <property type="term" value="F:oxidoreductase activity"/>
    <property type="evidence" value="ECO:0007669"/>
    <property type="project" value="UniProtKB-KW"/>
</dbReference>
<protein>
    <submittedName>
        <fullName evidence="6">NAD(P)-binding protein</fullName>
    </submittedName>
</protein>
<dbReference type="InterPro" id="IPR036291">
    <property type="entry name" value="NAD(P)-bd_dom_sf"/>
</dbReference>
<gene>
    <name evidence="6" type="ORF">BCR32DRAFT_289686</name>
</gene>
<dbReference type="Pfam" id="PF03446">
    <property type="entry name" value="NAD_binding_2"/>
    <property type="match status" value="1"/>
</dbReference>
<feature type="active site" evidence="3">
    <location>
        <position position="202"/>
    </location>
</feature>
<evidence type="ECO:0000256" key="1">
    <source>
        <dbReference type="ARBA" id="ARBA00023002"/>
    </source>
</evidence>
<dbReference type="InterPro" id="IPR006115">
    <property type="entry name" value="6PGDH_NADP-bd"/>
</dbReference>
<reference evidence="6 7" key="2">
    <citation type="submission" date="2016-08" db="EMBL/GenBank/DDBJ databases">
        <title>Pervasive Adenine N6-methylation of Active Genes in Fungi.</title>
        <authorList>
            <consortium name="DOE Joint Genome Institute"/>
            <person name="Mondo S.J."/>
            <person name="Dannebaum R.O."/>
            <person name="Kuo R.C."/>
            <person name="Labutti K."/>
            <person name="Haridas S."/>
            <person name="Kuo A."/>
            <person name="Salamov A."/>
            <person name="Ahrendt S.R."/>
            <person name="Lipzen A."/>
            <person name="Sullivan W."/>
            <person name="Andreopoulos W.B."/>
            <person name="Clum A."/>
            <person name="Lindquist E."/>
            <person name="Daum C."/>
            <person name="Ramamoorthy G.K."/>
            <person name="Gryganskyi A."/>
            <person name="Culley D."/>
            <person name="Magnuson J.K."/>
            <person name="James T.Y."/>
            <person name="O'Malley M.A."/>
            <person name="Stajich J.E."/>
            <person name="Spatafora J.W."/>
            <person name="Visel A."/>
            <person name="Grigoriev I.V."/>
        </authorList>
    </citation>
    <scope>NUCLEOTIDE SEQUENCE [LARGE SCALE GENOMIC DNA]</scope>
    <source>
        <strain evidence="6 7">S4</strain>
    </source>
</reference>
<dbReference type="SUPFAM" id="SSF51735">
    <property type="entry name" value="NAD(P)-binding Rossmann-fold domains"/>
    <property type="match status" value="1"/>
</dbReference>
<dbReference type="InterPro" id="IPR015815">
    <property type="entry name" value="HIBADH-related"/>
</dbReference>
<dbReference type="Proteomes" id="UP000193944">
    <property type="component" value="Unassembled WGS sequence"/>
</dbReference>
<keyword evidence="2" id="KW-0520">NAD</keyword>
<dbReference type="Pfam" id="PF14833">
    <property type="entry name" value="NAD_binding_11"/>
    <property type="match status" value="1"/>
</dbReference>
<accession>A0A1Y1XMB7</accession>
<organism evidence="6 7">
    <name type="scientific">Anaeromyces robustus</name>
    <dbReference type="NCBI Taxonomy" id="1754192"/>
    <lineage>
        <taxon>Eukaryota</taxon>
        <taxon>Fungi</taxon>
        <taxon>Fungi incertae sedis</taxon>
        <taxon>Chytridiomycota</taxon>
        <taxon>Chytridiomycota incertae sedis</taxon>
        <taxon>Neocallimastigomycetes</taxon>
        <taxon>Neocallimastigales</taxon>
        <taxon>Neocallimastigaceae</taxon>
        <taxon>Anaeromyces</taxon>
    </lineage>
</organism>
<evidence type="ECO:0000256" key="2">
    <source>
        <dbReference type="ARBA" id="ARBA00023027"/>
    </source>
</evidence>
<dbReference type="PIRSF" id="PIRSF000103">
    <property type="entry name" value="HIBADH"/>
    <property type="match status" value="1"/>
</dbReference>
<dbReference type="InterPro" id="IPR008927">
    <property type="entry name" value="6-PGluconate_DH-like_C_sf"/>
</dbReference>
<keyword evidence="7" id="KW-1185">Reference proteome</keyword>
<evidence type="ECO:0000259" key="4">
    <source>
        <dbReference type="Pfam" id="PF03446"/>
    </source>
</evidence>